<dbReference type="GO" id="GO:0006397">
    <property type="term" value="P:mRNA processing"/>
    <property type="evidence" value="ECO:0007669"/>
    <property type="project" value="UniProtKB-KW"/>
</dbReference>
<comment type="caution">
    <text evidence="10">The sequence shown here is derived from an EMBL/GenBank/DDBJ whole genome shotgun (WGS) entry which is preliminary data.</text>
</comment>
<keyword evidence="5" id="KW-0507">mRNA processing</keyword>
<dbReference type="Proteomes" id="UP000355283">
    <property type="component" value="Unassembled WGS sequence"/>
</dbReference>
<organism evidence="10 11">
    <name type="scientific">Nannochloropsis salina CCMP1776</name>
    <dbReference type="NCBI Taxonomy" id="1027361"/>
    <lineage>
        <taxon>Eukaryota</taxon>
        <taxon>Sar</taxon>
        <taxon>Stramenopiles</taxon>
        <taxon>Ochrophyta</taxon>
        <taxon>Eustigmatophyceae</taxon>
        <taxon>Eustigmatales</taxon>
        <taxon>Monodopsidaceae</taxon>
        <taxon>Microchloropsis</taxon>
        <taxon>Microchloropsis salina</taxon>
    </lineage>
</organism>
<evidence type="ECO:0000256" key="8">
    <source>
        <dbReference type="ARBA" id="ARBA00032518"/>
    </source>
</evidence>
<keyword evidence="6" id="KW-0747">Spliceosome</keyword>
<feature type="region of interest" description="Disordered" evidence="9">
    <location>
        <begin position="19"/>
        <end position="48"/>
    </location>
</feature>
<protein>
    <recommendedName>
        <fullName evidence="3">Cysteine-rich PDZ-binding protein</fullName>
    </recommendedName>
    <alternativeName>
        <fullName evidence="8">Cysteine-rich interactor of PDZ three</fullName>
    </alternativeName>
</protein>
<dbReference type="GO" id="GO:0008380">
    <property type="term" value="P:RNA splicing"/>
    <property type="evidence" value="ECO:0007669"/>
    <property type="project" value="UniProtKB-KW"/>
</dbReference>
<evidence type="ECO:0000256" key="5">
    <source>
        <dbReference type="ARBA" id="ARBA00022664"/>
    </source>
</evidence>
<keyword evidence="4" id="KW-0963">Cytoplasm</keyword>
<dbReference type="InterPro" id="IPR019367">
    <property type="entry name" value="PDZ-binding_CRIPT"/>
</dbReference>
<dbReference type="GO" id="GO:0008017">
    <property type="term" value="F:microtubule binding"/>
    <property type="evidence" value="ECO:0007669"/>
    <property type="project" value="TreeGrafter"/>
</dbReference>
<evidence type="ECO:0000256" key="9">
    <source>
        <dbReference type="SAM" id="MobiDB-lite"/>
    </source>
</evidence>
<evidence type="ECO:0000256" key="7">
    <source>
        <dbReference type="ARBA" id="ARBA00023187"/>
    </source>
</evidence>
<reference evidence="10 11" key="1">
    <citation type="submission" date="2019-01" db="EMBL/GenBank/DDBJ databases">
        <title>Nuclear Genome Assembly of the Microalgal Biofuel strain Nannochloropsis salina CCMP1776.</title>
        <authorList>
            <person name="Hovde B."/>
        </authorList>
    </citation>
    <scope>NUCLEOTIDE SEQUENCE [LARGE SCALE GENOMIC DNA]</scope>
    <source>
        <strain evidence="10 11">CCMP1776</strain>
    </source>
</reference>
<dbReference type="OrthoDB" id="147332at2759"/>
<evidence type="ECO:0000256" key="3">
    <source>
        <dbReference type="ARBA" id="ARBA00018615"/>
    </source>
</evidence>
<dbReference type="AlphaFoldDB" id="A0A4D9CPV1"/>
<evidence type="ECO:0000256" key="1">
    <source>
        <dbReference type="ARBA" id="ARBA00004496"/>
    </source>
</evidence>
<keyword evidence="7" id="KW-0508">mRNA splicing</keyword>
<evidence type="ECO:0000256" key="4">
    <source>
        <dbReference type="ARBA" id="ARBA00022490"/>
    </source>
</evidence>
<accession>A0A4D9CPV1</accession>
<keyword evidence="11" id="KW-1185">Reference proteome</keyword>
<evidence type="ECO:0000313" key="10">
    <source>
        <dbReference type="EMBL" id="TFJ80494.1"/>
    </source>
</evidence>
<proteinExistence type="inferred from homology"/>
<comment type="subcellular location">
    <subcellularLocation>
        <location evidence="1">Cytoplasm</location>
    </subcellularLocation>
</comment>
<dbReference type="GO" id="GO:0005737">
    <property type="term" value="C:cytoplasm"/>
    <property type="evidence" value="ECO:0007669"/>
    <property type="project" value="UniProtKB-SubCell"/>
</dbReference>
<name>A0A4D9CPV1_9STRA</name>
<dbReference type="Pfam" id="PF10235">
    <property type="entry name" value="Cript"/>
    <property type="match status" value="1"/>
</dbReference>
<feature type="compositionally biased region" description="Polar residues" evidence="9">
    <location>
        <begin position="36"/>
        <end position="47"/>
    </location>
</feature>
<sequence>MVCDACEKKLGKLCVPDKWKEGSRNVTGGKDGGRVPTSSGPSASLNKLSEKRKARLAEAGGGLGRQCRICKVRIMDVQRHYCNGCAYKKAICAMCGRKVGDTKLYKMSSK</sequence>
<dbReference type="GO" id="GO:0005681">
    <property type="term" value="C:spliceosomal complex"/>
    <property type="evidence" value="ECO:0007669"/>
    <property type="project" value="UniProtKB-KW"/>
</dbReference>
<dbReference type="GO" id="GO:0031122">
    <property type="term" value="P:cytoplasmic microtubule organization"/>
    <property type="evidence" value="ECO:0007669"/>
    <property type="project" value="TreeGrafter"/>
</dbReference>
<gene>
    <name evidence="10" type="ORF">NSK_008235</name>
</gene>
<evidence type="ECO:0000313" key="11">
    <source>
        <dbReference type="Proteomes" id="UP000355283"/>
    </source>
</evidence>
<dbReference type="EMBL" id="SDOX01000166">
    <property type="protein sequence ID" value="TFJ80494.1"/>
    <property type="molecule type" value="Genomic_DNA"/>
</dbReference>
<evidence type="ECO:0000256" key="6">
    <source>
        <dbReference type="ARBA" id="ARBA00022728"/>
    </source>
</evidence>
<evidence type="ECO:0000256" key="2">
    <source>
        <dbReference type="ARBA" id="ARBA00009021"/>
    </source>
</evidence>
<dbReference type="PANTHER" id="PTHR11805:SF1">
    <property type="entry name" value="CYSTEINE-RICH PDZ-BINDING PROTEIN"/>
    <property type="match status" value="1"/>
</dbReference>
<dbReference type="PANTHER" id="PTHR11805">
    <property type="entry name" value="CYSTEINE-RICH PDZ-BINDING PROTEIN"/>
    <property type="match status" value="1"/>
</dbReference>
<comment type="similarity">
    <text evidence="2">Belongs to the CRIPT family.</text>
</comment>